<dbReference type="CDD" id="cd16109">
    <property type="entry name" value="DCX1"/>
    <property type="match status" value="1"/>
</dbReference>
<keyword evidence="8 17" id="KW-0067">ATP-binding</keyword>
<evidence type="ECO:0000259" key="20">
    <source>
        <dbReference type="PROSITE" id="PS50309"/>
    </source>
</evidence>
<accession>T1IPD7</accession>
<dbReference type="GO" id="GO:0004674">
    <property type="term" value="F:protein serine/threonine kinase activity"/>
    <property type="evidence" value="ECO:0007669"/>
    <property type="project" value="UniProtKB-EC"/>
</dbReference>
<dbReference type="InterPro" id="IPR000719">
    <property type="entry name" value="Prot_kinase_dom"/>
</dbReference>
<dbReference type="eggNOG" id="KOG0032">
    <property type="taxonomic scope" value="Eukaryota"/>
</dbReference>
<dbReference type="SUPFAM" id="SSF56112">
    <property type="entry name" value="Protein kinase-like (PK-like)"/>
    <property type="match status" value="1"/>
</dbReference>
<dbReference type="SMART" id="SM00537">
    <property type="entry name" value="DCX"/>
    <property type="match status" value="2"/>
</dbReference>
<evidence type="ECO:0000256" key="1">
    <source>
        <dbReference type="ARBA" id="ARBA00004245"/>
    </source>
</evidence>
<evidence type="ECO:0000256" key="10">
    <source>
        <dbReference type="ARBA" id="ARBA00031092"/>
    </source>
</evidence>
<dbReference type="PROSITE" id="PS00107">
    <property type="entry name" value="PROTEIN_KINASE_ATP"/>
    <property type="match status" value="1"/>
</dbReference>
<feature type="region of interest" description="Disordered" evidence="18">
    <location>
        <begin position="1"/>
        <end position="35"/>
    </location>
</feature>
<evidence type="ECO:0000256" key="8">
    <source>
        <dbReference type="ARBA" id="ARBA00022840"/>
    </source>
</evidence>
<dbReference type="CDD" id="cd14095">
    <property type="entry name" value="STKc_DCKL"/>
    <property type="match status" value="1"/>
</dbReference>
<evidence type="ECO:0000256" key="14">
    <source>
        <dbReference type="ARBA" id="ARBA00079695"/>
    </source>
</evidence>
<dbReference type="GO" id="GO:0007417">
    <property type="term" value="P:central nervous system development"/>
    <property type="evidence" value="ECO:0007669"/>
    <property type="project" value="UniProtKB-ARBA"/>
</dbReference>
<dbReference type="PANTHER" id="PTHR24347">
    <property type="entry name" value="SERINE/THREONINE-PROTEIN KINASE"/>
    <property type="match status" value="1"/>
</dbReference>
<dbReference type="PROSITE" id="PS50309">
    <property type="entry name" value="DC"/>
    <property type="match status" value="2"/>
</dbReference>
<reference evidence="22" key="1">
    <citation type="submission" date="2011-05" db="EMBL/GenBank/DDBJ databases">
        <authorList>
            <person name="Richards S.R."/>
            <person name="Qu J."/>
            <person name="Jiang H."/>
            <person name="Jhangiani S.N."/>
            <person name="Agravi P."/>
            <person name="Goodspeed R."/>
            <person name="Gross S."/>
            <person name="Mandapat C."/>
            <person name="Jackson L."/>
            <person name="Mathew T."/>
            <person name="Pu L."/>
            <person name="Thornton R."/>
            <person name="Saada N."/>
            <person name="Wilczek-Boney K.B."/>
            <person name="Lee S."/>
            <person name="Kovar C."/>
            <person name="Wu Y."/>
            <person name="Scherer S.E."/>
            <person name="Worley K.C."/>
            <person name="Muzny D.M."/>
            <person name="Gibbs R."/>
        </authorList>
    </citation>
    <scope>NUCLEOTIDE SEQUENCE</scope>
    <source>
        <strain evidence="22">Brora</strain>
    </source>
</reference>
<evidence type="ECO:0000256" key="12">
    <source>
        <dbReference type="ARBA" id="ARBA00048679"/>
    </source>
</evidence>
<keyword evidence="6" id="KW-0677">Repeat</keyword>
<evidence type="ECO:0000256" key="18">
    <source>
        <dbReference type="SAM" id="MobiDB-lite"/>
    </source>
</evidence>
<comment type="subcellular location">
    <subcellularLocation>
        <location evidence="1">Cytoplasm</location>
        <location evidence="1">Cytoskeleton</location>
    </subcellularLocation>
</comment>
<evidence type="ECO:0000256" key="7">
    <source>
        <dbReference type="ARBA" id="ARBA00022741"/>
    </source>
</evidence>
<feature type="binding site" evidence="17">
    <location>
        <position position="379"/>
    </location>
    <ligand>
        <name>ATP</name>
        <dbReference type="ChEBI" id="CHEBI:30616"/>
    </ligand>
</feature>
<evidence type="ECO:0000256" key="5">
    <source>
        <dbReference type="ARBA" id="ARBA00022553"/>
    </source>
</evidence>
<reference evidence="21" key="2">
    <citation type="submission" date="2015-02" db="UniProtKB">
        <authorList>
            <consortium name="EnsemblMetazoa"/>
        </authorList>
    </citation>
    <scope>IDENTIFICATION</scope>
</reference>
<dbReference type="CDD" id="cd17069">
    <property type="entry name" value="DCX2"/>
    <property type="match status" value="1"/>
</dbReference>
<keyword evidence="5" id="KW-0597">Phosphoprotein</keyword>
<comment type="catalytic activity">
    <reaction evidence="11">
        <text>L-threonyl-[protein] + ATP = O-phospho-L-threonyl-[protein] + ADP + H(+)</text>
        <dbReference type="Rhea" id="RHEA:46608"/>
        <dbReference type="Rhea" id="RHEA-COMP:11060"/>
        <dbReference type="Rhea" id="RHEA-COMP:11605"/>
        <dbReference type="ChEBI" id="CHEBI:15378"/>
        <dbReference type="ChEBI" id="CHEBI:30013"/>
        <dbReference type="ChEBI" id="CHEBI:30616"/>
        <dbReference type="ChEBI" id="CHEBI:61977"/>
        <dbReference type="ChEBI" id="CHEBI:456216"/>
        <dbReference type="EC" id="2.7.11.1"/>
    </reaction>
</comment>
<dbReference type="SUPFAM" id="SSF89837">
    <property type="entry name" value="Doublecortin (DC)"/>
    <property type="match status" value="2"/>
</dbReference>
<evidence type="ECO:0000256" key="2">
    <source>
        <dbReference type="ARBA" id="ARBA00005354"/>
    </source>
</evidence>
<dbReference type="FunFam" id="3.10.20.230:FF:000002">
    <property type="entry name" value="serine/threonine-protein kinase DCLK2 isoform X1"/>
    <property type="match status" value="1"/>
</dbReference>
<dbReference type="GO" id="GO:0035556">
    <property type="term" value="P:intracellular signal transduction"/>
    <property type="evidence" value="ECO:0007669"/>
    <property type="project" value="InterPro"/>
</dbReference>
<dbReference type="GO" id="GO:0005524">
    <property type="term" value="F:ATP binding"/>
    <property type="evidence" value="ECO:0007669"/>
    <property type="project" value="UniProtKB-UniRule"/>
</dbReference>
<dbReference type="PhylomeDB" id="T1IPD7"/>
<evidence type="ECO:0000256" key="9">
    <source>
        <dbReference type="ARBA" id="ARBA00023212"/>
    </source>
</evidence>
<keyword evidence="7 17" id="KW-0547">Nucleotide-binding</keyword>
<evidence type="ECO:0000256" key="15">
    <source>
        <dbReference type="ARBA" id="ARBA00079902"/>
    </source>
</evidence>
<dbReference type="Pfam" id="PF03607">
    <property type="entry name" value="DCX"/>
    <property type="match status" value="2"/>
</dbReference>
<feature type="compositionally biased region" description="Polar residues" evidence="18">
    <location>
        <begin position="668"/>
        <end position="686"/>
    </location>
</feature>
<dbReference type="EMBL" id="JH431256">
    <property type="status" value="NOT_ANNOTATED_CDS"/>
    <property type="molecule type" value="Genomic_DNA"/>
</dbReference>
<dbReference type="OMA" id="LMTECKV"/>
<protein>
    <recommendedName>
        <fullName evidence="13">Serine/threonine-protein kinase DCLK2</fullName>
        <ecNumber evidence="3">2.7.11.1</ecNumber>
    </recommendedName>
    <alternativeName>
        <fullName evidence="16">CaMK-like CREB regulatory kinase 2</fullName>
    </alternativeName>
    <alternativeName>
        <fullName evidence="14">Doublecortin-like and CAM kinase-like 2</fullName>
    </alternativeName>
    <alternativeName>
        <fullName evidence="10">Doublecortin-like and CAM kinase-like protein</fullName>
    </alternativeName>
    <alternativeName>
        <fullName evidence="15">Doublecortin-like kinase 2</fullName>
    </alternativeName>
</protein>
<comment type="similarity">
    <text evidence="2">Belongs to the protein kinase superfamily. CAMK Ser/Thr protein kinase family. CaMK subfamily.</text>
</comment>
<dbReference type="Gene3D" id="3.30.200.20">
    <property type="entry name" value="Phosphorylase Kinase, domain 1"/>
    <property type="match status" value="1"/>
</dbReference>
<evidence type="ECO:0000256" key="6">
    <source>
        <dbReference type="ARBA" id="ARBA00022737"/>
    </source>
</evidence>
<feature type="domain" description="Protein kinase" evidence="19">
    <location>
        <begin position="350"/>
        <end position="610"/>
    </location>
</feature>
<dbReference type="EnsemblMetazoa" id="SMAR002887-RA">
    <property type="protein sequence ID" value="SMAR002887-PA"/>
    <property type="gene ID" value="SMAR002887"/>
</dbReference>
<dbReference type="EC" id="2.7.11.1" evidence="3"/>
<dbReference type="InterPro" id="IPR003533">
    <property type="entry name" value="Doublecortin_dom"/>
</dbReference>
<feature type="domain" description="Doublecortin" evidence="20">
    <location>
        <begin position="57"/>
        <end position="142"/>
    </location>
</feature>
<keyword evidence="4" id="KW-0963">Cytoplasm</keyword>
<feature type="region of interest" description="Disordered" evidence="18">
    <location>
        <begin position="662"/>
        <end position="696"/>
    </location>
</feature>
<dbReference type="PROSITE" id="PS00108">
    <property type="entry name" value="PROTEIN_KINASE_ST"/>
    <property type="match status" value="1"/>
</dbReference>
<evidence type="ECO:0000313" key="21">
    <source>
        <dbReference type="EnsemblMetazoa" id="SMAR002887-PA"/>
    </source>
</evidence>
<keyword evidence="22" id="KW-1185">Reference proteome</keyword>
<evidence type="ECO:0000256" key="11">
    <source>
        <dbReference type="ARBA" id="ARBA00047899"/>
    </source>
</evidence>
<evidence type="ECO:0000313" key="22">
    <source>
        <dbReference type="Proteomes" id="UP000014500"/>
    </source>
</evidence>
<dbReference type="Proteomes" id="UP000014500">
    <property type="component" value="Unassembled WGS sequence"/>
</dbReference>
<dbReference type="Pfam" id="PF00069">
    <property type="entry name" value="Pkinase"/>
    <property type="match status" value="1"/>
</dbReference>
<dbReference type="PROSITE" id="PS50011">
    <property type="entry name" value="PROTEIN_KINASE_DOM"/>
    <property type="match status" value="1"/>
</dbReference>
<dbReference type="InterPro" id="IPR017441">
    <property type="entry name" value="Protein_kinase_ATP_BS"/>
</dbReference>
<dbReference type="Gene3D" id="1.10.510.10">
    <property type="entry name" value="Transferase(Phosphotransferase) domain 1"/>
    <property type="match status" value="1"/>
</dbReference>
<feature type="domain" description="Doublecortin" evidence="20">
    <location>
        <begin position="176"/>
        <end position="259"/>
    </location>
</feature>
<comment type="catalytic activity">
    <reaction evidence="12">
        <text>L-seryl-[protein] + ATP = O-phospho-L-seryl-[protein] + ADP + H(+)</text>
        <dbReference type="Rhea" id="RHEA:17989"/>
        <dbReference type="Rhea" id="RHEA-COMP:9863"/>
        <dbReference type="Rhea" id="RHEA-COMP:11604"/>
        <dbReference type="ChEBI" id="CHEBI:15378"/>
        <dbReference type="ChEBI" id="CHEBI:29999"/>
        <dbReference type="ChEBI" id="CHEBI:30616"/>
        <dbReference type="ChEBI" id="CHEBI:83421"/>
        <dbReference type="ChEBI" id="CHEBI:456216"/>
        <dbReference type="EC" id="2.7.11.1"/>
    </reaction>
</comment>
<evidence type="ECO:0000256" key="17">
    <source>
        <dbReference type="PROSITE-ProRule" id="PRU10141"/>
    </source>
</evidence>
<dbReference type="GO" id="GO:0005856">
    <property type="term" value="C:cytoskeleton"/>
    <property type="evidence" value="ECO:0007669"/>
    <property type="project" value="UniProtKB-SubCell"/>
</dbReference>
<evidence type="ECO:0000256" key="16">
    <source>
        <dbReference type="ARBA" id="ARBA00080759"/>
    </source>
</evidence>
<sequence length="696" mass="78550">MAENGFDEHFSSSVNRREDRDRDRQKCRSGRFSPTHSAHGCLMRTSLFKLSTEKKAKKVRFYRNGDRFFKGVVYAVSNERFRSIESLLEELTKSLVDQANLPKGVRFIFTVDGKKITDLDQLEEGEAYVCSSTEAVKKLDYGKNESPQWNSCKNKSSCSLKLEMNNHQEKDFIRPKLVTVIRNGIKPRKAVRILLNKKTAHSFGQVLGDITEAIKLDSGIVKKIFTLDGKPVNCLADFFNDDSIFIAYGPEKYSHDDFDLDSDECKSLTPCTKSPIMQRSTKMSAKLRGRQFSPCFENENADFNGEIYYTNTSPKLHRKSRSKSPGQVKFQNGHLSLTQHNFPSDISKNYDVGKIIGDGNFAVVRECIDKKTRKEFALKIIDKTKCKGKEQMIENEVSILRRVHHSNIVLLLEEYDLDNELYLVMELLKGGDLFDAIAGATKYTERDASKMINNLASALAYLHSRNIVHRDIKPENLLVFDDENGCKSLKLGDFGLAVEINESHELLYTVCGTPTYVAPEILAETGYGKKVDMWATGVIMYILLCGFPPFVSQTNNQDELFDQILAGRYEFTSPYWDDISNSAKELIVNLLQVDVDGRFSAVQTISHPWVADDTALDNDMHETVSHELGVYFDTKPKTSSKSAGIALVASTALDKGQQYFPSRRSLRSGDSSPSTHNSLHNVNGNGNHYKDDAETF</sequence>
<dbReference type="Gene3D" id="3.10.20.230">
    <property type="entry name" value="Doublecortin domain"/>
    <property type="match status" value="2"/>
</dbReference>
<dbReference type="AlphaFoldDB" id="T1IPD7"/>
<evidence type="ECO:0000259" key="19">
    <source>
        <dbReference type="PROSITE" id="PS50011"/>
    </source>
</evidence>
<evidence type="ECO:0000256" key="4">
    <source>
        <dbReference type="ARBA" id="ARBA00022490"/>
    </source>
</evidence>
<name>T1IPD7_STRMM</name>
<evidence type="ECO:0000256" key="13">
    <source>
        <dbReference type="ARBA" id="ARBA00070436"/>
    </source>
</evidence>
<dbReference type="SMART" id="SM00220">
    <property type="entry name" value="S_TKc"/>
    <property type="match status" value="1"/>
</dbReference>
<proteinExistence type="inferred from homology"/>
<dbReference type="InterPro" id="IPR008271">
    <property type="entry name" value="Ser/Thr_kinase_AS"/>
</dbReference>
<dbReference type="InterPro" id="IPR036572">
    <property type="entry name" value="Doublecortin_dom_sf"/>
</dbReference>
<evidence type="ECO:0000256" key="3">
    <source>
        <dbReference type="ARBA" id="ARBA00012513"/>
    </source>
</evidence>
<dbReference type="HOGENOM" id="CLU_000288_94_3_1"/>
<keyword evidence="9" id="KW-0206">Cytoskeleton</keyword>
<dbReference type="FunFam" id="1.10.510.10:FF:000066">
    <property type="entry name" value="Serine/threonine-protein kinase DCLK1 isoform 2"/>
    <property type="match status" value="1"/>
</dbReference>
<dbReference type="InterPro" id="IPR011009">
    <property type="entry name" value="Kinase-like_dom_sf"/>
</dbReference>
<dbReference type="STRING" id="126957.T1IPD7"/>
<organism evidence="21 22">
    <name type="scientific">Strigamia maritima</name>
    <name type="common">European centipede</name>
    <name type="synonym">Geophilus maritimus</name>
    <dbReference type="NCBI Taxonomy" id="126957"/>
    <lineage>
        <taxon>Eukaryota</taxon>
        <taxon>Metazoa</taxon>
        <taxon>Ecdysozoa</taxon>
        <taxon>Arthropoda</taxon>
        <taxon>Myriapoda</taxon>
        <taxon>Chilopoda</taxon>
        <taxon>Pleurostigmophora</taxon>
        <taxon>Geophilomorpha</taxon>
        <taxon>Linotaeniidae</taxon>
        <taxon>Strigamia</taxon>
    </lineage>
</organism>
<feature type="compositionally biased region" description="Basic and acidic residues" evidence="18">
    <location>
        <begin position="1"/>
        <end position="26"/>
    </location>
</feature>
<dbReference type="FunFam" id="3.10.20.230:FF:000001">
    <property type="entry name" value="serine/threonine-protein kinase DCLK1 isoform X1"/>
    <property type="match status" value="1"/>
</dbReference>